<protein>
    <submittedName>
        <fullName evidence="9">ABC transporter ATP-binding protein</fullName>
    </submittedName>
</protein>
<dbReference type="GO" id="GO:0015833">
    <property type="term" value="P:peptide transport"/>
    <property type="evidence" value="ECO:0007669"/>
    <property type="project" value="InterPro"/>
</dbReference>
<evidence type="ECO:0000256" key="7">
    <source>
        <dbReference type="ARBA" id="ARBA00023136"/>
    </source>
</evidence>
<dbReference type="Gene3D" id="3.40.50.300">
    <property type="entry name" value="P-loop containing nucleotide triphosphate hydrolases"/>
    <property type="match status" value="1"/>
</dbReference>
<dbReference type="InterPro" id="IPR050388">
    <property type="entry name" value="ABC_Ni/Peptide_Import"/>
</dbReference>
<dbReference type="RefSeq" id="WP_119085569.1">
    <property type="nucleotide sequence ID" value="NZ_QXIY01000017.1"/>
</dbReference>
<dbReference type="NCBIfam" id="TIGR01727">
    <property type="entry name" value="oligo_HPY"/>
    <property type="match status" value="1"/>
</dbReference>
<sequence length="330" mass="36313">MSELLLNIKDLKVGYRVYKGLLRVLNGVNIEIYKGERVGIVGETGSGKTTIARSILRILPKAAKIFDGKVLFEDKDVLTMSKPEVSLLRRQQISMIFQDPTAALNPVSTIGSIMSDVIGYSYTAEGSRVKPSQIREMAINALRLASLPAPERILASYPFQLSGGMRQRVFIAMALATPRSLVIADEPTTNLDVTIQDQILRLIKRLIDEKHTSLILISHSLDVVSEMTDRVYMTYGGTVVEQANTRDLFENPYHPYSRALLSCIPRLSGGGFGSGIPGQMVDYLAAPRGCRFSPRCPKALPVCRTEAPPLVETEPGHKVACFLFSEKQGS</sequence>
<keyword evidence="5" id="KW-0547">Nucleotide-binding</keyword>
<dbReference type="PANTHER" id="PTHR43297:SF2">
    <property type="entry name" value="DIPEPTIDE TRANSPORT ATP-BINDING PROTEIN DPPD"/>
    <property type="match status" value="1"/>
</dbReference>
<evidence type="ECO:0000256" key="3">
    <source>
        <dbReference type="ARBA" id="ARBA00022448"/>
    </source>
</evidence>
<dbReference type="CDD" id="cd03257">
    <property type="entry name" value="ABC_NikE_OppD_transporters"/>
    <property type="match status" value="1"/>
</dbReference>
<comment type="subcellular location">
    <subcellularLocation>
        <location evidence="1">Cell inner membrane</location>
        <topology evidence="1">Peripheral membrane protein</topology>
    </subcellularLocation>
</comment>
<evidence type="ECO:0000313" key="10">
    <source>
        <dbReference type="Proteomes" id="UP000266113"/>
    </source>
</evidence>
<comment type="caution">
    <text evidence="9">The sequence shown here is derived from an EMBL/GenBank/DDBJ whole genome shotgun (WGS) entry which is preliminary data.</text>
</comment>
<proteinExistence type="inferred from homology"/>
<dbReference type="OrthoDB" id="9806285at2"/>
<dbReference type="Pfam" id="PF00005">
    <property type="entry name" value="ABC_tran"/>
    <property type="match status" value="1"/>
</dbReference>
<evidence type="ECO:0000256" key="6">
    <source>
        <dbReference type="ARBA" id="ARBA00022840"/>
    </source>
</evidence>
<evidence type="ECO:0000313" key="9">
    <source>
        <dbReference type="EMBL" id="RIE16887.1"/>
    </source>
</evidence>
<feature type="domain" description="ABC transporter" evidence="8">
    <location>
        <begin position="6"/>
        <end position="261"/>
    </location>
</feature>
<dbReference type="Pfam" id="PF08352">
    <property type="entry name" value="oligo_HPY"/>
    <property type="match status" value="1"/>
</dbReference>
<dbReference type="SUPFAM" id="SSF52540">
    <property type="entry name" value="P-loop containing nucleoside triphosphate hydrolases"/>
    <property type="match status" value="1"/>
</dbReference>
<keyword evidence="3" id="KW-0813">Transport</keyword>
<dbReference type="EMBL" id="QXIY01000017">
    <property type="protein sequence ID" value="RIE16887.1"/>
    <property type="molecule type" value="Genomic_DNA"/>
</dbReference>
<comment type="similarity">
    <text evidence="2">Belongs to the ABC transporter superfamily.</text>
</comment>
<dbReference type="AlphaFoldDB" id="A0A398DYB5"/>
<dbReference type="PROSITE" id="PS50893">
    <property type="entry name" value="ABC_TRANSPORTER_2"/>
    <property type="match status" value="1"/>
</dbReference>
<reference evidence="9 10" key="1">
    <citation type="submission" date="2018-09" db="EMBL/GenBank/DDBJ databases">
        <title>Discovery and Ecogenomic Context for Candidatus Cryosericales, a Global Caldiserica Order Active in Thawing Permafrost.</title>
        <authorList>
            <person name="Martinez M.A."/>
            <person name="Woodcroft B.J."/>
            <person name="Ignacio Espinoza J.C."/>
            <person name="Zayed A."/>
            <person name="Singleton C.M."/>
            <person name="Boyd J."/>
            <person name="Li Y.-F."/>
            <person name="Purvine S."/>
            <person name="Maughan H."/>
            <person name="Hodgkins S.B."/>
            <person name="Anderson D."/>
            <person name="Sederholm M."/>
            <person name="Temperton B."/>
            <person name="Saleska S.R."/>
            <person name="Tyson G.W."/>
            <person name="Rich V.I."/>
        </authorList>
    </citation>
    <scope>NUCLEOTIDE SEQUENCE [LARGE SCALE GENOMIC DNA]</scope>
    <source>
        <strain evidence="9 10">SMC1</strain>
    </source>
</reference>
<dbReference type="GO" id="GO:0005886">
    <property type="term" value="C:plasma membrane"/>
    <property type="evidence" value="ECO:0007669"/>
    <property type="project" value="UniProtKB-SubCell"/>
</dbReference>
<evidence type="ECO:0000256" key="1">
    <source>
        <dbReference type="ARBA" id="ARBA00004417"/>
    </source>
</evidence>
<dbReference type="InterPro" id="IPR003439">
    <property type="entry name" value="ABC_transporter-like_ATP-bd"/>
</dbReference>
<dbReference type="InterPro" id="IPR003593">
    <property type="entry name" value="AAA+_ATPase"/>
</dbReference>
<dbReference type="GO" id="GO:0005524">
    <property type="term" value="F:ATP binding"/>
    <property type="evidence" value="ECO:0007669"/>
    <property type="project" value="UniProtKB-KW"/>
</dbReference>
<evidence type="ECO:0000256" key="4">
    <source>
        <dbReference type="ARBA" id="ARBA00022475"/>
    </source>
</evidence>
<keyword evidence="10" id="KW-1185">Reference proteome</keyword>
<keyword evidence="4" id="KW-1003">Cell membrane</keyword>
<dbReference type="FunFam" id="3.40.50.300:FF:000016">
    <property type="entry name" value="Oligopeptide ABC transporter ATP-binding component"/>
    <property type="match status" value="1"/>
</dbReference>
<dbReference type="GO" id="GO:0016887">
    <property type="term" value="F:ATP hydrolysis activity"/>
    <property type="evidence" value="ECO:0007669"/>
    <property type="project" value="InterPro"/>
</dbReference>
<keyword evidence="6 9" id="KW-0067">ATP-binding</keyword>
<name>A0A398DYB5_9BACT</name>
<evidence type="ECO:0000256" key="5">
    <source>
        <dbReference type="ARBA" id="ARBA00022741"/>
    </source>
</evidence>
<accession>A0A398DYB5</accession>
<dbReference type="InterPro" id="IPR013563">
    <property type="entry name" value="Oligopep_ABC_C"/>
</dbReference>
<evidence type="ECO:0000256" key="2">
    <source>
        <dbReference type="ARBA" id="ARBA00005417"/>
    </source>
</evidence>
<dbReference type="InterPro" id="IPR027417">
    <property type="entry name" value="P-loop_NTPase"/>
</dbReference>
<organism evidence="9 10">
    <name type="scientific">Candidatus Cryosericum septentrionale</name>
    <dbReference type="NCBI Taxonomy" id="2290913"/>
    <lineage>
        <taxon>Bacteria</taxon>
        <taxon>Pseudomonadati</taxon>
        <taxon>Caldisericota/Cryosericota group</taxon>
        <taxon>Candidatus Cryosericota</taxon>
        <taxon>Candidatus Cryosericia</taxon>
        <taxon>Candidatus Cryosericales</taxon>
        <taxon>Candidatus Cryosericaceae</taxon>
        <taxon>Candidatus Cryosericum</taxon>
    </lineage>
</organism>
<keyword evidence="7" id="KW-0472">Membrane</keyword>
<dbReference type="Proteomes" id="UP000266113">
    <property type="component" value="Unassembled WGS sequence"/>
</dbReference>
<dbReference type="PANTHER" id="PTHR43297">
    <property type="entry name" value="OLIGOPEPTIDE TRANSPORT ATP-BINDING PROTEIN APPD"/>
    <property type="match status" value="1"/>
</dbReference>
<dbReference type="SMART" id="SM00382">
    <property type="entry name" value="AAA"/>
    <property type="match status" value="1"/>
</dbReference>
<evidence type="ECO:0000259" key="8">
    <source>
        <dbReference type="PROSITE" id="PS50893"/>
    </source>
</evidence>
<gene>
    <name evidence="9" type="ORF">SMC1_04315</name>
</gene>
<dbReference type="InterPro" id="IPR017871">
    <property type="entry name" value="ABC_transporter-like_CS"/>
</dbReference>
<dbReference type="PROSITE" id="PS00211">
    <property type="entry name" value="ABC_TRANSPORTER_1"/>
    <property type="match status" value="1"/>
</dbReference>